<dbReference type="SUPFAM" id="SSF52794">
    <property type="entry name" value="PTS system IIB component-like"/>
    <property type="match status" value="1"/>
</dbReference>
<organism evidence="3 4">
    <name type="scientific">Coriobacterium glomerans (strain ATCC 49209 / DSM 20642 / JCM 10262 / PW2)</name>
    <dbReference type="NCBI Taxonomy" id="700015"/>
    <lineage>
        <taxon>Bacteria</taxon>
        <taxon>Bacillati</taxon>
        <taxon>Actinomycetota</taxon>
        <taxon>Coriobacteriia</taxon>
        <taxon>Coriobacteriales</taxon>
        <taxon>Coriobacteriaceae</taxon>
        <taxon>Coriobacterium</taxon>
    </lineage>
</organism>
<dbReference type="GO" id="GO:0008982">
    <property type="term" value="F:protein-N(PI)-phosphohistidine-sugar phosphotransferase activity"/>
    <property type="evidence" value="ECO:0007669"/>
    <property type="project" value="InterPro"/>
</dbReference>
<protein>
    <submittedName>
        <fullName evidence="3">PTS system IIB component, Gat family</fullName>
    </submittedName>
</protein>
<evidence type="ECO:0000259" key="2">
    <source>
        <dbReference type="Pfam" id="PF02302"/>
    </source>
</evidence>
<gene>
    <name evidence="3" type="ordered locus">Corgl_1276</name>
</gene>
<dbReference type="InterPro" id="IPR036095">
    <property type="entry name" value="PTS_EIIB-like_sf"/>
</dbReference>
<dbReference type="GO" id="GO:0009401">
    <property type="term" value="P:phosphoenolpyruvate-dependent sugar phosphotransferase system"/>
    <property type="evidence" value="ECO:0007669"/>
    <property type="project" value="InterPro"/>
</dbReference>
<evidence type="ECO:0000313" key="3">
    <source>
        <dbReference type="EMBL" id="AEB07377.1"/>
    </source>
</evidence>
<dbReference type="HOGENOM" id="CLU_159248_3_2_11"/>
<dbReference type="InterPro" id="IPR003501">
    <property type="entry name" value="PTS_EIIB_2/3"/>
</dbReference>
<name>F2N8J4_CORGP</name>
<keyword evidence="1" id="KW-0808">Transferase</keyword>
<accession>F2N8J4</accession>
<evidence type="ECO:0000313" key="4">
    <source>
        <dbReference type="Proteomes" id="UP000006851"/>
    </source>
</evidence>
<sequence length="101" mass="10724">MRPIRILCVCGSGTATSAMLSAKLRDVLDELGYAAETDETNPPGVAIASTIHPWDLIAYTSPVEDTCGIPAFNATGFLVGIGEEEFLGQLKRLIKGLDLTD</sequence>
<dbReference type="STRING" id="700015.Corgl_1276"/>
<dbReference type="Pfam" id="PF02302">
    <property type="entry name" value="PTS_IIB"/>
    <property type="match status" value="1"/>
</dbReference>
<dbReference type="Gene3D" id="3.40.50.2300">
    <property type="match status" value="1"/>
</dbReference>
<dbReference type="EMBL" id="CP002628">
    <property type="protein sequence ID" value="AEB07377.1"/>
    <property type="molecule type" value="Genomic_DNA"/>
</dbReference>
<reference evidence="4" key="1">
    <citation type="journal article" date="2013" name="Stand. Genomic Sci.">
        <title>Complete genome sequence of Coriobacterium glomerans type strain (PW2(T)) from the midgut of Pyrrhocoris apterus L. (red soldier bug).</title>
        <authorList>
            <person name="Stackebrandt E."/>
            <person name="Zeytun A."/>
            <person name="Lapidus A."/>
            <person name="Nolan M."/>
            <person name="Lucas S."/>
            <person name="Hammon N."/>
            <person name="Deshpande S."/>
            <person name="Cheng J.F."/>
            <person name="Tapia R."/>
            <person name="Goodwin L.A."/>
            <person name="Pitluck S."/>
            <person name="Liolios K."/>
            <person name="Pagani I."/>
            <person name="Ivanova N."/>
            <person name="Mavromatis K."/>
            <person name="Mikhailova N."/>
            <person name="Huntemann M."/>
            <person name="Pati A."/>
            <person name="Chen A."/>
            <person name="Palaniappan K."/>
            <person name="Chang Y.J."/>
            <person name="Land M."/>
            <person name="Hauser L."/>
            <person name="Rohde M."/>
            <person name="Pukall R."/>
            <person name="Goker M."/>
            <person name="Detter J.C."/>
            <person name="Woyke T."/>
            <person name="Bristow J."/>
            <person name="Eisen J.A."/>
            <person name="Markowitz V."/>
            <person name="Hugenholtz P."/>
            <person name="Kyrpides N.C."/>
            <person name="Klenk H.P."/>
        </authorList>
    </citation>
    <scope>NUCLEOTIDE SEQUENCE</scope>
    <source>
        <strain evidence="4">ATCC 49209 / DSM 20642 / JCM 10262 / PW2</strain>
    </source>
</reference>
<keyword evidence="4" id="KW-1185">Reference proteome</keyword>
<dbReference type="eggNOG" id="COG3414">
    <property type="taxonomic scope" value="Bacteria"/>
</dbReference>
<dbReference type="KEGG" id="cgo:Corgl_1276"/>
<dbReference type="OrthoDB" id="6603449at2"/>
<feature type="domain" description="Phosphotransferase system EIIB component type 2/3" evidence="2">
    <location>
        <begin position="5"/>
        <end position="64"/>
    </location>
</feature>
<proteinExistence type="predicted"/>
<evidence type="ECO:0000256" key="1">
    <source>
        <dbReference type="ARBA" id="ARBA00022679"/>
    </source>
</evidence>
<dbReference type="AlphaFoldDB" id="F2N8J4"/>
<dbReference type="Proteomes" id="UP000006851">
    <property type="component" value="Chromosome"/>
</dbReference>